<dbReference type="Proteomes" id="UP000789572">
    <property type="component" value="Unassembled WGS sequence"/>
</dbReference>
<reference evidence="1" key="1">
    <citation type="submission" date="2021-06" db="EMBL/GenBank/DDBJ databases">
        <authorList>
            <person name="Kallberg Y."/>
            <person name="Tangrot J."/>
            <person name="Rosling A."/>
        </authorList>
    </citation>
    <scope>NUCLEOTIDE SEQUENCE</scope>
    <source>
        <strain evidence="1">IA702</strain>
    </source>
</reference>
<gene>
    <name evidence="1" type="ORF">POCULU_LOCUS8061</name>
</gene>
<dbReference type="EMBL" id="CAJVPJ010002119">
    <property type="protein sequence ID" value="CAG8613393.1"/>
    <property type="molecule type" value="Genomic_DNA"/>
</dbReference>
<keyword evidence="2" id="KW-1185">Reference proteome</keyword>
<dbReference type="AlphaFoldDB" id="A0A9N9GJR4"/>
<sequence length="125" mass="14214">MAQLQDYFTWKIVSHRDAVPIFEIFEEKCPQSFNSQTTNELSIEVNVVKEEKKDDKFIALLPSIPNIQGSIQGAVLTACYITQQTMQQMQQIGSKIRKDCMMFATHLHKNDTISNTNITDVCISA</sequence>
<dbReference type="OrthoDB" id="10522941at2759"/>
<protein>
    <submittedName>
        <fullName evidence="1">9138_t:CDS:1</fullName>
    </submittedName>
</protein>
<accession>A0A9N9GJR4</accession>
<name>A0A9N9GJR4_9GLOM</name>
<evidence type="ECO:0000313" key="2">
    <source>
        <dbReference type="Proteomes" id="UP000789572"/>
    </source>
</evidence>
<evidence type="ECO:0000313" key="1">
    <source>
        <dbReference type="EMBL" id="CAG8613393.1"/>
    </source>
</evidence>
<proteinExistence type="predicted"/>
<organism evidence="1 2">
    <name type="scientific">Paraglomus occultum</name>
    <dbReference type="NCBI Taxonomy" id="144539"/>
    <lineage>
        <taxon>Eukaryota</taxon>
        <taxon>Fungi</taxon>
        <taxon>Fungi incertae sedis</taxon>
        <taxon>Mucoromycota</taxon>
        <taxon>Glomeromycotina</taxon>
        <taxon>Glomeromycetes</taxon>
        <taxon>Paraglomerales</taxon>
        <taxon>Paraglomeraceae</taxon>
        <taxon>Paraglomus</taxon>
    </lineage>
</organism>
<comment type="caution">
    <text evidence="1">The sequence shown here is derived from an EMBL/GenBank/DDBJ whole genome shotgun (WGS) entry which is preliminary data.</text>
</comment>